<name>A0ABV5J8A2_9BACT</name>
<evidence type="ECO:0000313" key="2">
    <source>
        <dbReference type="Proteomes" id="UP001589654"/>
    </source>
</evidence>
<gene>
    <name evidence="1" type="ORF">ACFFUR_14725</name>
</gene>
<proteinExistence type="predicted"/>
<keyword evidence="2" id="KW-1185">Reference proteome</keyword>
<dbReference type="Proteomes" id="UP001589654">
    <property type="component" value="Unassembled WGS sequence"/>
</dbReference>
<accession>A0ABV5J8A2</accession>
<dbReference type="Gene3D" id="2.160.20.10">
    <property type="entry name" value="Single-stranded right-handed beta-helix, Pectin lyase-like"/>
    <property type="match status" value="1"/>
</dbReference>
<reference evidence="1 2" key="1">
    <citation type="submission" date="2024-09" db="EMBL/GenBank/DDBJ databases">
        <authorList>
            <person name="Sun Q."/>
            <person name="Mori K."/>
        </authorList>
    </citation>
    <scope>NUCLEOTIDE SEQUENCE [LARGE SCALE GENOMIC DNA]</scope>
    <source>
        <strain evidence="1 2">CECT 7682</strain>
    </source>
</reference>
<organism evidence="1 2">
    <name type="scientific">Echinicola jeungdonensis</name>
    <dbReference type="NCBI Taxonomy" id="709343"/>
    <lineage>
        <taxon>Bacteria</taxon>
        <taxon>Pseudomonadati</taxon>
        <taxon>Bacteroidota</taxon>
        <taxon>Cytophagia</taxon>
        <taxon>Cytophagales</taxon>
        <taxon>Cyclobacteriaceae</taxon>
        <taxon>Echinicola</taxon>
    </lineage>
</organism>
<dbReference type="InterPro" id="IPR012334">
    <property type="entry name" value="Pectin_lyas_fold"/>
</dbReference>
<sequence length="132" mass="14824">MGVDATFEIPAIKVPDLSQAECYLITDFGADQSDQFANSNAIKLAIDKGVLGLETDVLYQWGDLVPTYEPRLTPIKDINMTNVNSGDVEFVSRIMAEEEKPVENVQLKNIQVDEIRGEELIYKNVIKMNLME</sequence>
<comment type="caution">
    <text evidence="1">The sequence shown here is derived from an EMBL/GenBank/DDBJ whole genome shotgun (WGS) entry which is preliminary data.</text>
</comment>
<dbReference type="EMBL" id="JBHMEW010000066">
    <property type="protein sequence ID" value="MFB9213068.1"/>
    <property type="molecule type" value="Genomic_DNA"/>
</dbReference>
<dbReference type="RefSeq" id="WP_290247912.1">
    <property type="nucleotide sequence ID" value="NZ_JAUFQT010000001.1"/>
</dbReference>
<protein>
    <submittedName>
        <fullName evidence="1">Uncharacterized protein</fullName>
    </submittedName>
</protein>
<evidence type="ECO:0000313" key="1">
    <source>
        <dbReference type="EMBL" id="MFB9213068.1"/>
    </source>
</evidence>